<evidence type="ECO:0000256" key="1">
    <source>
        <dbReference type="SAM" id="SignalP"/>
    </source>
</evidence>
<dbReference type="RefSeq" id="WP_185885045.1">
    <property type="nucleotide sequence ID" value="NZ_CP060052.1"/>
</dbReference>
<feature type="chain" id="PRO_5028951095" evidence="1">
    <location>
        <begin position="22"/>
        <end position="216"/>
    </location>
</feature>
<dbReference type="Proteomes" id="UP000515297">
    <property type="component" value="Chromosome"/>
</dbReference>
<protein>
    <submittedName>
        <fullName evidence="2">Uncharacterized protein</fullName>
    </submittedName>
</protein>
<dbReference type="AlphaFoldDB" id="A0A7G6VW88"/>
<evidence type="ECO:0000313" key="2">
    <source>
        <dbReference type="EMBL" id="QNE06003.1"/>
    </source>
</evidence>
<sequence>MKIKNFAMPVLLLAAVNPAFAQSTVVQAVPAVAPAQPQATVLTLPANTELTITPNSEVSSKTMKEGDVFTFSTVYDVIMNGYVVIPKGTRGQGKITWRTGKGAFGKSAKMDLGFEWLEIGGRRVAVEGTHRQEGQGNTAATLGTVLAVGPFAAFVTGKSATVPNGMQLKAFTAESIQFSTNGVAPVLQQAAVLGASGVSQGTTPMVSAVASGDHAQ</sequence>
<name>A0A7G6VW88_9SPHN</name>
<feature type="signal peptide" evidence="1">
    <location>
        <begin position="1"/>
        <end position="21"/>
    </location>
</feature>
<reference evidence="2 3" key="1">
    <citation type="submission" date="2020-08" db="EMBL/GenBank/DDBJ databases">
        <authorList>
            <person name="Liu G."/>
            <person name="Sun C."/>
        </authorList>
    </citation>
    <scope>NUCLEOTIDE SEQUENCE [LARGE SCALE GENOMIC DNA]</scope>
    <source>
        <strain evidence="2 3">OT19</strain>
    </source>
</reference>
<proteinExistence type="predicted"/>
<keyword evidence="1" id="KW-0732">Signal</keyword>
<organism evidence="2 3">
    <name type="scientific">Croceicoccus marinus</name>
    <dbReference type="NCBI Taxonomy" id="450378"/>
    <lineage>
        <taxon>Bacteria</taxon>
        <taxon>Pseudomonadati</taxon>
        <taxon>Pseudomonadota</taxon>
        <taxon>Alphaproteobacteria</taxon>
        <taxon>Sphingomonadales</taxon>
        <taxon>Erythrobacteraceae</taxon>
        <taxon>Croceicoccus</taxon>
    </lineage>
</organism>
<gene>
    <name evidence="2" type="ORF">H4O24_04985</name>
</gene>
<dbReference type="EMBL" id="CP060052">
    <property type="protein sequence ID" value="QNE06003.1"/>
    <property type="molecule type" value="Genomic_DNA"/>
</dbReference>
<accession>A0A7G6VW88</accession>
<evidence type="ECO:0000313" key="3">
    <source>
        <dbReference type="Proteomes" id="UP000515297"/>
    </source>
</evidence>